<dbReference type="EMBL" id="BX294146">
    <property type="protein sequence ID" value="CAD75539.1"/>
    <property type="molecule type" value="Genomic_DNA"/>
</dbReference>
<dbReference type="EnsemblBacteria" id="CAD75539">
    <property type="protein sequence ID" value="CAD75539"/>
    <property type="gene ID" value="RB7733"/>
</dbReference>
<dbReference type="InParanoid" id="Q7UN80"/>
<dbReference type="KEGG" id="rba:RB7733"/>
<gene>
    <name evidence="1" type="ordered locus">RB7733</name>
</gene>
<dbReference type="Proteomes" id="UP000001025">
    <property type="component" value="Chromosome"/>
</dbReference>
<accession>Q7UN80</accession>
<evidence type="ECO:0000313" key="2">
    <source>
        <dbReference type="Proteomes" id="UP000001025"/>
    </source>
</evidence>
<reference evidence="1 2" key="1">
    <citation type="journal article" date="2003" name="Proc. Natl. Acad. Sci. U.S.A.">
        <title>Complete genome sequence of the marine planctomycete Pirellula sp. strain 1.</title>
        <authorList>
            <person name="Gloeckner F.O."/>
            <person name="Kube M."/>
            <person name="Bauer M."/>
            <person name="Teeling H."/>
            <person name="Lombardot T."/>
            <person name="Ludwig W."/>
            <person name="Gade D."/>
            <person name="Beck A."/>
            <person name="Borzym K."/>
            <person name="Heitmann K."/>
            <person name="Rabus R."/>
            <person name="Schlesner H."/>
            <person name="Amann R."/>
            <person name="Reinhardt R."/>
        </authorList>
    </citation>
    <scope>NUCLEOTIDE SEQUENCE [LARGE SCALE GENOMIC DNA]</scope>
    <source>
        <strain evidence="2">DSM 10527 / NCIMB 13988 / SH1</strain>
    </source>
</reference>
<dbReference type="AlphaFoldDB" id="Q7UN80"/>
<dbReference type="STRING" id="243090.RB7733"/>
<protein>
    <submittedName>
        <fullName evidence="1">Uncharacterized protein</fullName>
    </submittedName>
</protein>
<name>Q7UN80_RHOBA</name>
<dbReference type="HOGENOM" id="CLU_2773152_0_0_0"/>
<sequence length="69" mass="7994">MEVAMHRDVRHHRSNPETASWLRVETRMALLPQIREKLKKSRTSVSGVILVKRPSSLAPYHATPRIRPN</sequence>
<proteinExistence type="predicted"/>
<keyword evidence="2" id="KW-1185">Reference proteome</keyword>
<evidence type="ECO:0000313" key="1">
    <source>
        <dbReference type="EMBL" id="CAD75539.1"/>
    </source>
</evidence>
<organism evidence="1 2">
    <name type="scientific">Rhodopirellula baltica (strain DSM 10527 / NCIMB 13988 / SH1)</name>
    <dbReference type="NCBI Taxonomy" id="243090"/>
    <lineage>
        <taxon>Bacteria</taxon>
        <taxon>Pseudomonadati</taxon>
        <taxon>Planctomycetota</taxon>
        <taxon>Planctomycetia</taxon>
        <taxon>Pirellulales</taxon>
        <taxon>Pirellulaceae</taxon>
        <taxon>Rhodopirellula</taxon>
    </lineage>
</organism>